<sequence>MYFLLKCEILSKRTIMDFLERLKSLWPDNAKPADFYNKIDMSASGFSRVWKDGAIPTADYLIKIQEVTGCDLNWLLTGQGSPYMNKGQAVEVRTHTDGTATDTLGNPINLDEFVFIPRYDVYAAAGHGYPAEDDKPLFCMAFRRYWIENYVTRQLDKLSVIAVKGDSMEGVLNHGDNILVNHAETTPRDGLYVIRIDNHLFVKQIQKLPGKLLVKSANPVYEPFEIDLTDDNQNVAIIGRVEWYGRTVN</sequence>
<dbReference type="Pfam" id="PF07022">
    <property type="entry name" value="Phage_CI_repr"/>
    <property type="match status" value="1"/>
</dbReference>
<gene>
    <name evidence="6" type="primary">rth1</name>
</gene>
<evidence type="ECO:0000256" key="3">
    <source>
        <dbReference type="ARBA" id="ARBA00023163"/>
    </source>
</evidence>
<dbReference type="CDD" id="cd06529">
    <property type="entry name" value="S24_LexA-like"/>
    <property type="match status" value="1"/>
</dbReference>
<feature type="domain" description="Bacteriophage CI repressor N-terminal" evidence="5">
    <location>
        <begin position="39"/>
        <end position="83"/>
    </location>
</feature>
<evidence type="ECO:0000256" key="1">
    <source>
        <dbReference type="ARBA" id="ARBA00023015"/>
    </source>
</evidence>
<dbReference type="EMBL" id="AJ391256">
    <property type="protein sequence ID" value="CAB71959.1"/>
    <property type="molecule type" value="Genomic_DNA"/>
</dbReference>
<evidence type="ECO:0000256" key="2">
    <source>
        <dbReference type="ARBA" id="ARBA00023125"/>
    </source>
</evidence>
<dbReference type="InterPro" id="IPR036286">
    <property type="entry name" value="LexA/Signal_pep-like_sf"/>
</dbReference>
<organism evidence="6">
    <name type="scientific">Neisseria meningitidis</name>
    <dbReference type="NCBI Taxonomy" id="487"/>
    <lineage>
        <taxon>Bacteria</taxon>
        <taxon>Pseudomonadati</taxon>
        <taxon>Pseudomonadota</taxon>
        <taxon>Betaproteobacteria</taxon>
        <taxon>Neisseriales</taxon>
        <taxon>Neisseriaceae</taxon>
        <taxon>Neisseria</taxon>
    </lineage>
</organism>
<dbReference type="InterPro" id="IPR039418">
    <property type="entry name" value="LexA-like"/>
</dbReference>
<evidence type="ECO:0000313" key="6">
    <source>
        <dbReference type="EMBL" id="CAB71959.1"/>
    </source>
</evidence>
<dbReference type="PANTHER" id="PTHR40661">
    <property type="match status" value="1"/>
</dbReference>
<dbReference type="AlphaFoldDB" id="Q9JPL1"/>
<feature type="domain" description="Peptidase S24/S26A/S26B/S26C" evidence="4">
    <location>
        <begin position="123"/>
        <end position="241"/>
    </location>
</feature>
<dbReference type="GO" id="GO:0003677">
    <property type="term" value="F:DNA binding"/>
    <property type="evidence" value="ECO:0007669"/>
    <property type="project" value="UniProtKB-KW"/>
</dbReference>
<accession>Q9JPL1</accession>
<dbReference type="Gene3D" id="1.10.260.40">
    <property type="entry name" value="lambda repressor-like DNA-binding domains"/>
    <property type="match status" value="1"/>
</dbReference>
<keyword evidence="2" id="KW-0238">DNA-binding</keyword>
<dbReference type="InterPro" id="IPR010744">
    <property type="entry name" value="Phage_CI_N"/>
</dbReference>
<dbReference type="InterPro" id="IPR015927">
    <property type="entry name" value="Peptidase_S24_S26A/B/C"/>
</dbReference>
<dbReference type="InterPro" id="IPR010982">
    <property type="entry name" value="Lambda_DNA-bd_dom_sf"/>
</dbReference>
<name>Q9JPL1_NEIME</name>
<dbReference type="SUPFAM" id="SSF51306">
    <property type="entry name" value="LexA/Signal peptidase"/>
    <property type="match status" value="1"/>
</dbReference>
<dbReference type="Pfam" id="PF00717">
    <property type="entry name" value="Peptidase_S24"/>
    <property type="match status" value="1"/>
</dbReference>
<evidence type="ECO:0000259" key="5">
    <source>
        <dbReference type="Pfam" id="PF07022"/>
    </source>
</evidence>
<protein>
    <submittedName>
        <fullName evidence="6">Putative regulatory protein</fullName>
    </submittedName>
</protein>
<reference evidence="6" key="1">
    <citation type="journal article" date="2000" name="Infect. Immun.">
        <title>Molecular and biological analysis of eight genetic islands that distinguish Neisseria meningitidis from the closely related pathogen Neisseria gonorrhoeae.</title>
        <authorList>
            <person name="Klee S.R."/>
            <person name="Nassif X."/>
            <person name="Kusecek B."/>
            <person name="Merker P."/>
            <person name="Beretti J.L."/>
            <person name="Achtman M."/>
            <person name="Tinsley C.R."/>
        </authorList>
    </citation>
    <scope>NUCLEOTIDE SEQUENCE</scope>
    <source>
        <strain evidence="6">Z2491</strain>
    </source>
</reference>
<evidence type="ECO:0000259" key="4">
    <source>
        <dbReference type="Pfam" id="PF00717"/>
    </source>
</evidence>
<dbReference type="Gene3D" id="2.10.109.10">
    <property type="entry name" value="Umud Fragment, subunit A"/>
    <property type="match status" value="1"/>
</dbReference>
<keyword evidence="1" id="KW-0805">Transcription regulation</keyword>
<keyword evidence="3" id="KW-0804">Transcription</keyword>
<dbReference type="GO" id="GO:0045892">
    <property type="term" value="P:negative regulation of DNA-templated transcription"/>
    <property type="evidence" value="ECO:0007669"/>
    <property type="project" value="InterPro"/>
</dbReference>
<dbReference type="PANTHER" id="PTHR40661:SF3">
    <property type="entry name" value="FELS-1 PROPHAGE TRANSCRIPTIONAL REGULATOR"/>
    <property type="match status" value="1"/>
</dbReference>
<proteinExistence type="predicted"/>